<gene>
    <name evidence="1" type="ORF">IEQ34_010096</name>
</gene>
<accession>A0AAV7H0L2</accession>
<name>A0AAV7H0L2_DENCH</name>
<keyword evidence="2" id="KW-1185">Reference proteome</keyword>
<proteinExistence type="predicted"/>
<organism evidence="1 2">
    <name type="scientific">Dendrobium chrysotoxum</name>
    <name type="common">Orchid</name>
    <dbReference type="NCBI Taxonomy" id="161865"/>
    <lineage>
        <taxon>Eukaryota</taxon>
        <taxon>Viridiplantae</taxon>
        <taxon>Streptophyta</taxon>
        <taxon>Embryophyta</taxon>
        <taxon>Tracheophyta</taxon>
        <taxon>Spermatophyta</taxon>
        <taxon>Magnoliopsida</taxon>
        <taxon>Liliopsida</taxon>
        <taxon>Asparagales</taxon>
        <taxon>Orchidaceae</taxon>
        <taxon>Epidendroideae</taxon>
        <taxon>Malaxideae</taxon>
        <taxon>Dendrobiinae</taxon>
        <taxon>Dendrobium</taxon>
    </lineage>
</organism>
<evidence type="ECO:0000313" key="1">
    <source>
        <dbReference type="EMBL" id="KAH0462521.1"/>
    </source>
</evidence>
<comment type="caution">
    <text evidence="1">The sequence shown here is derived from an EMBL/GenBank/DDBJ whole genome shotgun (WGS) entry which is preliminary data.</text>
</comment>
<evidence type="ECO:0000313" key="2">
    <source>
        <dbReference type="Proteomes" id="UP000775213"/>
    </source>
</evidence>
<dbReference type="Proteomes" id="UP000775213">
    <property type="component" value="Unassembled WGS sequence"/>
</dbReference>
<reference evidence="1 2" key="1">
    <citation type="journal article" date="2021" name="Hortic Res">
        <title>Chromosome-scale assembly of the Dendrobium chrysotoxum genome enhances the understanding of orchid evolution.</title>
        <authorList>
            <person name="Zhang Y."/>
            <person name="Zhang G.Q."/>
            <person name="Zhang D."/>
            <person name="Liu X.D."/>
            <person name="Xu X.Y."/>
            <person name="Sun W.H."/>
            <person name="Yu X."/>
            <person name="Zhu X."/>
            <person name="Wang Z.W."/>
            <person name="Zhao X."/>
            <person name="Zhong W.Y."/>
            <person name="Chen H."/>
            <person name="Yin W.L."/>
            <person name="Huang T."/>
            <person name="Niu S.C."/>
            <person name="Liu Z.J."/>
        </authorList>
    </citation>
    <scope>NUCLEOTIDE SEQUENCE [LARGE SCALE GENOMIC DNA]</scope>
    <source>
        <strain evidence="1">Lindl</strain>
    </source>
</reference>
<dbReference type="EMBL" id="JAGFBR010000009">
    <property type="protein sequence ID" value="KAH0462521.1"/>
    <property type="molecule type" value="Genomic_DNA"/>
</dbReference>
<protein>
    <submittedName>
        <fullName evidence="1">Uncharacterized protein</fullName>
    </submittedName>
</protein>
<dbReference type="AlphaFoldDB" id="A0AAV7H0L2"/>
<sequence length="199" mass="22932">MSDESIMEDGHRYVKVRSEPATSSSQLLQQEFAPDPAWIFDELPKATIVSVSRPDASDITPMLLSYTFEFQYKQLLSGRFIALSSSIGALMGVHKVEFRRYLVLKLVDFVLLLAYARCVMWGAKRSLHTFISPCPTLGQGEVLLVGWLFCEFKWVLLKKASQVVYLHFALKKRAFIEEFHERQEQSFGHLMVFNLFIKE</sequence>